<protein>
    <submittedName>
        <fullName evidence="1">Uncharacterized protein</fullName>
    </submittedName>
</protein>
<reference evidence="1" key="1">
    <citation type="submission" date="2012-12" db="EMBL/GenBank/DDBJ databases">
        <title>Identification and characterization of a phenylalanine ammonia-lyase gene family in Isatis indigotica Fort.</title>
        <authorList>
            <person name="Liu Q."/>
            <person name="Chen J."/>
            <person name="Zhou X."/>
            <person name="Di P."/>
            <person name="Xiao Y."/>
            <person name="Xuan H."/>
            <person name="Zhang L."/>
            <person name="Chen W."/>
        </authorList>
    </citation>
    <scope>NUCLEOTIDE SEQUENCE</scope>
    <source>
        <tissue evidence="1">Salivary gland</tissue>
    </source>
</reference>
<dbReference type="EMBL" id="GADI01005391">
    <property type="protein sequence ID" value="JAA68417.1"/>
    <property type="molecule type" value="mRNA"/>
</dbReference>
<accession>A0A0K8RB74</accession>
<evidence type="ECO:0000313" key="1">
    <source>
        <dbReference type="EMBL" id="JAA68417.1"/>
    </source>
</evidence>
<name>A0A0K8RB74_IXORI</name>
<proteinExistence type="evidence at transcript level"/>
<organism evidence="1">
    <name type="scientific">Ixodes ricinus</name>
    <name type="common">Common tick</name>
    <name type="synonym">Acarus ricinus</name>
    <dbReference type="NCBI Taxonomy" id="34613"/>
    <lineage>
        <taxon>Eukaryota</taxon>
        <taxon>Metazoa</taxon>
        <taxon>Ecdysozoa</taxon>
        <taxon>Arthropoda</taxon>
        <taxon>Chelicerata</taxon>
        <taxon>Arachnida</taxon>
        <taxon>Acari</taxon>
        <taxon>Parasitiformes</taxon>
        <taxon>Ixodida</taxon>
        <taxon>Ixodoidea</taxon>
        <taxon>Ixodidae</taxon>
        <taxon>Ixodinae</taxon>
        <taxon>Ixodes</taxon>
    </lineage>
</organism>
<sequence>MPVTHPTCSRGRATRCEGVVWLILDQTTHFSCKHRATRSYCAEWKFVGSLCCRQHCSVLRKQESFLLSLFLFIFSPPNLENCLSTKQDSPVFLSGFKWFCAAHTLYLYIRDMMNFAGLEKILTR</sequence>
<dbReference type="AlphaFoldDB" id="A0A0K8RB74"/>